<dbReference type="InterPro" id="IPR002109">
    <property type="entry name" value="Glutaredoxin"/>
</dbReference>
<dbReference type="RefSeq" id="WP_147626316.1">
    <property type="nucleotide sequence ID" value="NZ_CP042807.1"/>
</dbReference>
<dbReference type="AlphaFoldDB" id="A0A5B9DYG7"/>
<dbReference type="Proteomes" id="UP000321807">
    <property type="component" value="Chromosome"/>
</dbReference>
<organism evidence="7 8">
    <name type="scientific">Rhodanobacter glycinis</name>
    <dbReference type="NCBI Taxonomy" id="582702"/>
    <lineage>
        <taxon>Bacteria</taxon>
        <taxon>Pseudomonadati</taxon>
        <taxon>Pseudomonadota</taxon>
        <taxon>Gammaproteobacteria</taxon>
        <taxon>Lysobacterales</taxon>
        <taxon>Rhodanobacteraceae</taxon>
        <taxon>Rhodanobacter</taxon>
    </lineage>
</organism>
<keyword evidence="5" id="KW-0676">Redox-active center</keyword>
<evidence type="ECO:0000256" key="2">
    <source>
        <dbReference type="ARBA" id="ARBA00022723"/>
    </source>
</evidence>
<dbReference type="Gene3D" id="2.60.300.12">
    <property type="entry name" value="HesB-like domain"/>
    <property type="match status" value="1"/>
</dbReference>
<dbReference type="InterPro" id="IPR004480">
    <property type="entry name" value="Monothiol_GRX-rel"/>
</dbReference>
<protein>
    <submittedName>
        <fullName evidence="7">Grx4 family monothiol glutaredoxin</fullName>
    </submittedName>
</protein>
<dbReference type="Pfam" id="PF00462">
    <property type="entry name" value="Glutaredoxin"/>
    <property type="match status" value="1"/>
</dbReference>
<keyword evidence="4" id="KW-0411">Iron-sulfur</keyword>
<dbReference type="InterPro" id="IPR036249">
    <property type="entry name" value="Thioredoxin-like_sf"/>
</dbReference>
<evidence type="ECO:0000313" key="7">
    <source>
        <dbReference type="EMBL" id="QEE23601.1"/>
    </source>
</evidence>
<gene>
    <name evidence="7" type="primary">grxD</name>
    <name evidence="7" type="ORF">CS053_03060</name>
</gene>
<dbReference type="CDD" id="cd03028">
    <property type="entry name" value="GRX_PICOT_like"/>
    <property type="match status" value="1"/>
</dbReference>
<evidence type="ECO:0000259" key="6">
    <source>
        <dbReference type="PROSITE" id="PS50206"/>
    </source>
</evidence>
<dbReference type="EMBL" id="CP042807">
    <property type="protein sequence ID" value="QEE23601.1"/>
    <property type="molecule type" value="Genomic_DNA"/>
</dbReference>
<dbReference type="Gene3D" id="3.40.250.10">
    <property type="entry name" value="Rhodanese-like domain"/>
    <property type="match status" value="1"/>
</dbReference>
<dbReference type="PROSITE" id="PS50206">
    <property type="entry name" value="RHODANESE_3"/>
    <property type="match status" value="1"/>
</dbReference>
<evidence type="ECO:0000256" key="5">
    <source>
        <dbReference type="ARBA" id="ARBA00023284"/>
    </source>
</evidence>
<evidence type="ECO:0000256" key="4">
    <source>
        <dbReference type="ARBA" id="ARBA00023014"/>
    </source>
</evidence>
<evidence type="ECO:0000256" key="3">
    <source>
        <dbReference type="ARBA" id="ARBA00023004"/>
    </source>
</evidence>
<keyword evidence="2" id="KW-0479">Metal-binding</keyword>
<feature type="domain" description="Rhodanese" evidence="6">
    <location>
        <begin position="217"/>
        <end position="298"/>
    </location>
</feature>
<dbReference type="InterPro" id="IPR036873">
    <property type="entry name" value="Rhodanese-like_dom_sf"/>
</dbReference>
<dbReference type="InterPro" id="IPR035903">
    <property type="entry name" value="HesB-like_dom_sf"/>
</dbReference>
<dbReference type="InterPro" id="IPR033658">
    <property type="entry name" value="GRX_PICOT-like"/>
</dbReference>
<evidence type="ECO:0000256" key="1">
    <source>
        <dbReference type="ARBA" id="ARBA00022714"/>
    </source>
</evidence>
<reference evidence="7 8" key="1">
    <citation type="submission" date="2019-08" db="EMBL/GenBank/DDBJ databases">
        <title>Complete genome sequence of Rhodanobacter glycinis strain T01E-68 isolated from tomato root.</title>
        <authorList>
            <person name="Weon H.-Y."/>
            <person name="Lee S.A."/>
        </authorList>
    </citation>
    <scope>NUCLEOTIDE SEQUENCE [LARGE SCALE GENOMIC DNA]</scope>
    <source>
        <strain evidence="7 8">T01E-68</strain>
    </source>
</reference>
<accession>A0A5B9DYG7</accession>
<keyword evidence="3" id="KW-0408">Iron</keyword>
<dbReference type="GO" id="GO:0046872">
    <property type="term" value="F:metal ion binding"/>
    <property type="evidence" value="ECO:0007669"/>
    <property type="project" value="UniProtKB-KW"/>
</dbReference>
<evidence type="ECO:0000313" key="8">
    <source>
        <dbReference type="Proteomes" id="UP000321807"/>
    </source>
</evidence>
<dbReference type="SMART" id="SM00450">
    <property type="entry name" value="RHOD"/>
    <property type="match status" value="1"/>
</dbReference>
<dbReference type="PANTHER" id="PTHR10293">
    <property type="entry name" value="GLUTAREDOXIN FAMILY MEMBER"/>
    <property type="match status" value="1"/>
</dbReference>
<dbReference type="PANTHER" id="PTHR10293:SF72">
    <property type="entry name" value="MONOTHIOL GLUTAREDOXIN-S14, CHLOROPLASTIC"/>
    <property type="match status" value="1"/>
</dbReference>
<dbReference type="SUPFAM" id="SSF52821">
    <property type="entry name" value="Rhodanese/Cell cycle control phosphatase"/>
    <property type="match status" value="1"/>
</dbReference>
<dbReference type="GO" id="GO:0051537">
    <property type="term" value="F:2 iron, 2 sulfur cluster binding"/>
    <property type="evidence" value="ECO:0007669"/>
    <property type="project" value="UniProtKB-KW"/>
</dbReference>
<dbReference type="Pfam" id="PF00581">
    <property type="entry name" value="Rhodanese"/>
    <property type="match status" value="1"/>
</dbReference>
<proteinExistence type="predicted"/>
<dbReference type="NCBIfam" id="TIGR00365">
    <property type="entry name" value="Grx4 family monothiol glutaredoxin"/>
    <property type="match status" value="1"/>
</dbReference>
<keyword evidence="1" id="KW-0001">2Fe-2S</keyword>
<dbReference type="PROSITE" id="PS51354">
    <property type="entry name" value="GLUTAREDOXIN_2"/>
    <property type="match status" value="1"/>
</dbReference>
<dbReference type="InterPro" id="IPR001763">
    <property type="entry name" value="Rhodanese-like_dom"/>
</dbReference>
<dbReference type="SUPFAM" id="SSF52833">
    <property type="entry name" value="Thioredoxin-like"/>
    <property type="match status" value="1"/>
</dbReference>
<dbReference type="KEGG" id="rgl:CS053_03060"/>
<dbReference type="SUPFAM" id="SSF89360">
    <property type="entry name" value="HesB-like domain"/>
    <property type="match status" value="1"/>
</dbReference>
<dbReference type="CDD" id="cd00158">
    <property type="entry name" value="RHOD"/>
    <property type="match status" value="1"/>
</dbReference>
<dbReference type="Gene3D" id="3.40.30.10">
    <property type="entry name" value="Glutaredoxin"/>
    <property type="match status" value="1"/>
</dbReference>
<sequence>MSLDTPTRERIETLLKDHRVVLFMKGNRQQPMCGFSAAATNTLNELLPDYHTVNVLDDPEIREGIKEFGSWPTIPQLYVEGELVGGADIIRQMYGSGELHQLFGMPQPDRTPPEITITDKAAEAIRQGTANAEGLALHLEIGPDHSAGFQLAPAGDGDIVAHANGLEVHFDPASAQRAKGIVIDWVSTVQGEGLSLKFPGAQEIKSLSVQELQQCLADNSIILIDVRPAAVRAQLAPLPQARILEDEGYDALAALPKDTQLAFICQHGISSQSMAERFAAHGFSQVHNVEGGMEAWNTAAARH</sequence>
<name>A0A5B9DYG7_9GAMM</name>